<gene>
    <name evidence="2" type="ORF">UFOVP1207_56</name>
    <name evidence="1" type="ORF">UFOVP474_60</name>
</gene>
<name>A0A6J5RCG7_9CAUD</name>
<evidence type="ECO:0000313" key="1">
    <source>
        <dbReference type="EMBL" id="CAB4145879.1"/>
    </source>
</evidence>
<sequence>MTAHAKLSASGSGKWMVCTPSAQIESQLPDEGSNFASEGTFAHAVFEQSLLAYLGRPTELLPKELMHHDSPELRDYVAEAVDYAINRIDDAHARCKDPVILVEQRLDFSLWVPEGFGTGDLVIITDGLVEVMDLKYGKGIYVDPINNSQLRLYGLGAYYELCHLYDIFRVRMTVLQPRLGNFRSEDVSMEELLAWGQSEVVPKAKTAWVGAGEFVPGDHCKESFCRARFTCPARAEASLAIAQAEFSEPVPPAVTTLSMDRIAQLLPKADMVIDWFSDLKAHALEQATKHNVMVPGFKLVEGRSNRKYSSHDDVAAKLRESGIPEEIMFERSLLGLTAMTETLGKKKFTELLGDLIVKPAGKPTLVLEGDKRPAITLSASAAEDFKP</sequence>
<reference evidence="2" key="1">
    <citation type="submission" date="2020-05" db="EMBL/GenBank/DDBJ databases">
        <authorList>
            <person name="Chiriac C."/>
            <person name="Salcher M."/>
            <person name="Ghai R."/>
            <person name="Kavagutti S V."/>
        </authorList>
    </citation>
    <scope>NUCLEOTIDE SEQUENCE</scope>
</reference>
<dbReference type="InterPro" id="IPR021229">
    <property type="entry name" value="DUF2800"/>
</dbReference>
<dbReference type="EMBL" id="LR797155">
    <property type="protein sequence ID" value="CAB4190225.1"/>
    <property type="molecule type" value="Genomic_DNA"/>
</dbReference>
<dbReference type="Pfam" id="PF10926">
    <property type="entry name" value="DUF2800"/>
    <property type="match status" value="1"/>
</dbReference>
<dbReference type="EMBL" id="LR796445">
    <property type="protein sequence ID" value="CAB4145879.1"/>
    <property type="molecule type" value="Genomic_DNA"/>
</dbReference>
<accession>A0A6J5RCG7</accession>
<proteinExistence type="predicted"/>
<evidence type="ECO:0000313" key="2">
    <source>
        <dbReference type="EMBL" id="CAB4190225.1"/>
    </source>
</evidence>
<protein>
    <submittedName>
        <fullName evidence="2">Uncharacterized protein</fullName>
    </submittedName>
</protein>
<organism evidence="2">
    <name type="scientific">uncultured Caudovirales phage</name>
    <dbReference type="NCBI Taxonomy" id="2100421"/>
    <lineage>
        <taxon>Viruses</taxon>
        <taxon>Duplodnaviria</taxon>
        <taxon>Heunggongvirae</taxon>
        <taxon>Uroviricota</taxon>
        <taxon>Caudoviricetes</taxon>
        <taxon>Peduoviridae</taxon>
        <taxon>Maltschvirus</taxon>
        <taxon>Maltschvirus maltsch</taxon>
    </lineage>
</organism>